<evidence type="ECO:0000256" key="5">
    <source>
        <dbReference type="ARBA" id="ARBA00022741"/>
    </source>
</evidence>
<dbReference type="InterPro" id="IPR002314">
    <property type="entry name" value="aa-tRNA-synt_IIb"/>
</dbReference>
<dbReference type="InterPro" id="IPR004154">
    <property type="entry name" value="Anticodon-bd"/>
</dbReference>
<evidence type="ECO:0000256" key="3">
    <source>
        <dbReference type="ARBA" id="ARBA00012831"/>
    </source>
</evidence>
<evidence type="ECO:0000313" key="16">
    <source>
        <dbReference type="Ensembl" id="ENSNPEP00000021078.1"/>
    </source>
</evidence>
<evidence type="ECO:0000256" key="2">
    <source>
        <dbReference type="ARBA" id="ARBA00008226"/>
    </source>
</evidence>
<keyword evidence="6" id="KW-0067">ATP-binding</keyword>
<protein>
    <recommendedName>
        <fullName evidence="14">Probable proline--tRNA ligase, mitochondrial</fullName>
        <ecNumber evidence="3">6.1.1.15</ecNumber>
    </recommendedName>
    <alternativeName>
        <fullName evidence="11">Prolyl-tRNA synthetase</fullName>
    </alternativeName>
</protein>
<dbReference type="InterPro" id="IPR036621">
    <property type="entry name" value="Anticodon-bd_dom_sf"/>
</dbReference>
<accession>A0A8C7A426</accession>
<comment type="catalytic activity">
    <reaction evidence="12">
        <text>tRNA(Pro) + L-proline + ATP = L-prolyl-tRNA(Pro) + AMP + diphosphate</text>
        <dbReference type="Rhea" id="RHEA:14305"/>
        <dbReference type="Rhea" id="RHEA-COMP:9700"/>
        <dbReference type="Rhea" id="RHEA-COMP:9702"/>
        <dbReference type="ChEBI" id="CHEBI:30616"/>
        <dbReference type="ChEBI" id="CHEBI:33019"/>
        <dbReference type="ChEBI" id="CHEBI:60039"/>
        <dbReference type="ChEBI" id="CHEBI:78442"/>
        <dbReference type="ChEBI" id="CHEBI:78532"/>
        <dbReference type="ChEBI" id="CHEBI:456215"/>
        <dbReference type="EC" id="6.1.1.15"/>
    </reaction>
</comment>
<evidence type="ECO:0000256" key="1">
    <source>
        <dbReference type="ARBA" id="ARBA00004305"/>
    </source>
</evidence>
<dbReference type="GO" id="GO:0005759">
    <property type="term" value="C:mitochondrial matrix"/>
    <property type="evidence" value="ECO:0007669"/>
    <property type="project" value="UniProtKB-SubCell"/>
</dbReference>
<evidence type="ECO:0000256" key="6">
    <source>
        <dbReference type="ARBA" id="ARBA00022840"/>
    </source>
</evidence>
<dbReference type="AlphaFoldDB" id="A0A8C7A426"/>
<dbReference type="GO" id="GO:0004827">
    <property type="term" value="F:proline-tRNA ligase activity"/>
    <property type="evidence" value="ECO:0007669"/>
    <property type="project" value="UniProtKB-EC"/>
</dbReference>
<dbReference type="EC" id="6.1.1.15" evidence="3"/>
<dbReference type="Proteomes" id="UP000694420">
    <property type="component" value="Unplaced"/>
</dbReference>
<comment type="similarity">
    <text evidence="2">Belongs to the class-II aminoacyl-tRNA synthetase family.</text>
</comment>
<reference evidence="16" key="1">
    <citation type="submission" date="2025-08" db="UniProtKB">
        <authorList>
            <consortium name="Ensembl"/>
        </authorList>
    </citation>
    <scope>IDENTIFICATION</scope>
</reference>
<feature type="domain" description="Aminoacyl-transfer RNA synthetases class-II family profile" evidence="15">
    <location>
        <begin position="79"/>
        <end position="344"/>
    </location>
</feature>
<dbReference type="Ensembl" id="ENSNPET00000021622.1">
    <property type="protein sequence ID" value="ENSNPEP00000021078.1"/>
    <property type="gene ID" value="ENSNPEG00000015643.1"/>
</dbReference>
<dbReference type="PANTHER" id="PTHR42753:SF10">
    <property type="entry name" value="PROLINE--TRNA LIGASE, MITOCHONDRIAL-RELATED"/>
    <property type="match status" value="1"/>
</dbReference>
<dbReference type="InterPro" id="IPR050062">
    <property type="entry name" value="Pro-tRNA_synthetase"/>
</dbReference>
<evidence type="ECO:0000256" key="9">
    <source>
        <dbReference type="ARBA" id="ARBA00023128"/>
    </source>
</evidence>
<dbReference type="InterPro" id="IPR006195">
    <property type="entry name" value="aa-tRNA-synth_II"/>
</dbReference>
<evidence type="ECO:0000313" key="17">
    <source>
        <dbReference type="Proteomes" id="UP000694420"/>
    </source>
</evidence>
<evidence type="ECO:0000256" key="8">
    <source>
        <dbReference type="ARBA" id="ARBA00022946"/>
    </source>
</evidence>
<dbReference type="GO" id="GO:0005524">
    <property type="term" value="F:ATP binding"/>
    <property type="evidence" value="ECO:0007669"/>
    <property type="project" value="UniProtKB-KW"/>
</dbReference>
<keyword evidence="10" id="KW-0030">Aminoacyl-tRNA synthetase</keyword>
<dbReference type="CDD" id="cd00779">
    <property type="entry name" value="ProRS_core_prok"/>
    <property type="match status" value="1"/>
</dbReference>
<keyword evidence="8" id="KW-0809">Transit peptide</keyword>
<keyword evidence="7" id="KW-0648">Protein biosynthesis</keyword>
<dbReference type="Pfam" id="PF00587">
    <property type="entry name" value="tRNA-synt_2b"/>
    <property type="match status" value="1"/>
</dbReference>
<dbReference type="InterPro" id="IPR045864">
    <property type="entry name" value="aa-tRNA-synth_II/BPL/LPL"/>
</dbReference>
<sequence length="455" mass="49487">SPGLLPQAQTTALTTRSPLCSSASCITHKCLIMSPRPPETCSEQYAPCRSQRLLVQGGLISPAAPGCYHYLPAAVRALEKLVALVDGAMRAAGGQKLSMPCLSAAEAWRASGRWERMGAELFRLADRHGKGYCLAPTHEEAVTELLAAQSNLSYRQLPLRLYQVTRKFRDEPKPRLGLLRGREFHMKDMYTFDASAEAARRSYELVCDAYGRLFRALGLRVVRVQADAGAIGGTVSHEFQLPAEVGEDRLALCPAGHFAANAETISAEQAACPTCGEPLTRTRGIEVGHTFYLGTKYSSVFNATFCTAENKLQLAEMGCYGLGVTRILAAAVEVLSTEDSIRWPSLIAPYQVCFIPPKKGSREEKGAALLERLYDDVAEAAPQLAGDLVLDDRTQLTIGKRLKDADRLGYPYVIIAGKKACGDPAVFEVWSQNAGEVTFLTREGVIDLLSKVRVS</sequence>
<evidence type="ECO:0000256" key="14">
    <source>
        <dbReference type="ARBA" id="ARBA00071545"/>
    </source>
</evidence>
<keyword evidence="9" id="KW-0496">Mitochondrion</keyword>
<evidence type="ECO:0000256" key="12">
    <source>
        <dbReference type="ARBA" id="ARBA00047671"/>
    </source>
</evidence>
<dbReference type="SUPFAM" id="SSF55681">
    <property type="entry name" value="Class II aaRS and biotin synthetases"/>
    <property type="match status" value="1"/>
</dbReference>
<dbReference type="Gene3D" id="3.30.930.10">
    <property type="entry name" value="Bira Bifunctional Protein, Domain 2"/>
    <property type="match status" value="1"/>
</dbReference>
<comment type="subcellular location">
    <subcellularLocation>
        <location evidence="1">Mitochondrion matrix</location>
    </subcellularLocation>
</comment>
<evidence type="ECO:0000256" key="7">
    <source>
        <dbReference type="ARBA" id="ARBA00022917"/>
    </source>
</evidence>
<dbReference type="PROSITE" id="PS50862">
    <property type="entry name" value="AA_TRNA_LIGASE_II"/>
    <property type="match status" value="1"/>
</dbReference>
<dbReference type="Gene3D" id="3.40.50.800">
    <property type="entry name" value="Anticodon-binding domain"/>
    <property type="match status" value="1"/>
</dbReference>
<name>A0A8C7A426_NOTPE</name>
<dbReference type="SUPFAM" id="SSF52954">
    <property type="entry name" value="Class II aaRS ABD-related"/>
    <property type="match status" value="1"/>
</dbReference>
<dbReference type="FunFam" id="3.30.930.10:FF:000042">
    <property type="entry name" value="probable proline--tRNA ligase, mitochondrial"/>
    <property type="match status" value="1"/>
</dbReference>
<dbReference type="Pfam" id="PF03129">
    <property type="entry name" value="HGTP_anticodon"/>
    <property type="match status" value="1"/>
</dbReference>
<keyword evidence="5" id="KW-0547">Nucleotide-binding</keyword>
<dbReference type="GO" id="GO:0006433">
    <property type="term" value="P:prolyl-tRNA aminoacylation"/>
    <property type="evidence" value="ECO:0007669"/>
    <property type="project" value="InterPro"/>
</dbReference>
<evidence type="ECO:0000256" key="10">
    <source>
        <dbReference type="ARBA" id="ARBA00023146"/>
    </source>
</evidence>
<dbReference type="InterPro" id="IPR033730">
    <property type="entry name" value="ProRS_core_prok"/>
</dbReference>
<keyword evidence="4" id="KW-0436">Ligase</keyword>
<dbReference type="InterPro" id="IPR002316">
    <property type="entry name" value="Pro-tRNA-ligase_IIa"/>
</dbReference>
<reference evidence="16" key="2">
    <citation type="submission" date="2025-09" db="UniProtKB">
        <authorList>
            <consortium name="Ensembl"/>
        </authorList>
    </citation>
    <scope>IDENTIFICATION</scope>
</reference>
<comment type="function">
    <text evidence="13">Mitochondrial aminoacyl-tRNA synthetase that catalyzes the specific attachment of the proline amino acid (aa) to the homologous transfer RNA (tRNA), further participating in protein synthesis. The reaction occurs in a two steps: proline is first activated by ATP to form Pro-AMP and then transferred to the acceptor end of tRNA(Pro).</text>
</comment>
<evidence type="ECO:0000256" key="11">
    <source>
        <dbReference type="ARBA" id="ARBA00029731"/>
    </source>
</evidence>
<evidence type="ECO:0000259" key="15">
    <source>
        <dbReference type="PROSITE" id="PS50862"/>
    </source>
</evidence>
<keyword evidence="17" id="KW-1185">Reference proteome</keyword>
<evidence type="ECO:0000256" key="13">
    <source>
        <dbReference type="ARBA" id="ARBA00058798"/>
    </source>
</evidence>
<proteinExistence type="inferred from homology"/>
<dbReference type="FunFam" id="3.40.50.800:FF:000020">
    <property type="entry name" value="Probable proline--tRNA ligase, mitochondrial"/>
    <property type="match status" value="1"/>
</dbReference>
<evidence type="ECO:0000256" key="4">
    <source>
        <dbReference type="ARBA" id="ARBA00022598"/>
    </source>
</evidence>
<organism evidence="16 17">
    <name type="scientific">Nothoprocta perdicaria</name>
    <name type="common">Chilean tinamou</name>
    <name type="synonym">Crypturus perdicarius</name>
    <dbReference type="NCBI Taxonomy" id="30464"/>
    <lineage>
        <taxon>Eukaryota</taxon>
        <taxon>Metazoa</taxon>
        <taxon>Chordata</taxon>
        <taxon>Craniata</taxon>
        <taxon>Vertebrata</taxon>
        <taxon>Euteleostomi</taxon>
        <taxon>Archelosauria</taxon>
        <taxon>Archosauria</taxon>
        <taxon>Dinosauria</taxon>
        <taxon>Saurischia</taxon>
        <taxon>Theropoda</taxon>
        <taxon>Coelurosauria</taxon>
        <taxon>Aves</taxon>
        <taxon>Palaeognathae</taxon>
        <taxon>Tinamiformes</taxon>
        <taxon>Tinamidae</taxon>
        <taxon>Nothoprocta</taxon>
    </lineage>
</organism>
<dbReference type="PANTHER" id="PTHR42753">
    <property type="entry name" value="MITOCHONDRIAL RIBOSOME PROTEIN L39/PROLYL-TRNA LIGASE FAMILY MEMBER"/>
    <property type="match status" value="1"/>
</dbReference>
<dbReference type="PRINTS" id="PR01046">
    <property type="entry name" value="TRNASYNTHPRO"/>
</dbReference>